<organism evidence="2 3">
    <name type="scientific">Wenyingzhuangia gilva</name>
    <dbReference type="NCBI Taxonomy" id="3057677"/>
    <lineage>
        <taxon>Bacteria</taxon>
        <taxon>Pseudomonadati</taxon>
        <taxon>Bacteroidota</taxon>
        <taxon>Flavobacteriia</taxon>
        <taxon>Flavobacteriales</taxon>
        <taxon>Flavobacteriaceae</taxon>
        <taxon>Wenyingzhuangia</taxon>
    </lineage>
</organism>
<keyword evidence="3" id="KW-1185">Reference proteome</keyword>
<protein>
    <submittedName>
        <fullName evidence="2">Uncharacterized protein</fullName>
    </submittedName>
</protein>
<dbReference type="RefSeq" id="WP_302884329.1">
    <property type="nucleotide sequence ID" value="NZ_JAUMIT010000004.1"/>
</dbReference>
<feature type="transmembrane region" description="Helical" evidence="1">
    <location>
        <begin position="58"/>
        <end position="83"/>
    </location>
</feature>
<keyword evidence="1" id="KW-0812">Transmembrane</keyword>
<accession>A0ABT8VSW7</accession>
<proteinExistence type="predicted"/>
<dbReference type="Proteomes" id="UP001168642">
    <property type="component" value="Unassembled WGS sequence"/>
</dbReference>
<evidence type="ECO:0000313" key="2">
    <source>
        <dbReference type="EMBL" id="MDO3695070.1"/>
    </source>
</evidence>
<sequence>MAITFLSSFILSLAKAGIWISFGILIYKHHDFLLLLITNKLIPDHETPLKKKEDIHKIIKWIGICIIVTGIVTALASSLPIIMSLI</sequence>
<evidence type="ECO:0000256" key="1">
    <source>
        <dbReference type="SAM" id="Phobius"/>
    </source>
</evidence>
<gene>
    <name evidence="2" type="ORF">QVZ41_09465</name>
</gene>
<comment type="caution">
    <text evidence="2">The sequence shown here is derived from an EMBL/GenBank/DDBJ whole genome shotgun (WGS) entry which is preliminary data.</text>
</comment>
<name>A0ABT8VSW7_9FLAO</name>
<dbReference type="EMBL" id="JAUMIT010000004">
    <property type="protein sequence ID" value="MDO3695070.1"/>
    <property type="molecule type" value="Genomic_DNA"/>
</dbReference>
<evidence type="ECO:0000313" key="3">
    <source>
        <dbReference type="Proteomes" id="UP001168642"/>
    </source>
</evidence>
<feature type="transmembrane region" description="Helical" evidence="1">
    <location>
        <begin position="6"/>
        <end position="27"/>
    </location>
</feature>
<reference evidence="2" key="1">
    <citation type="submission" date="2023-07" db="EMBL/GenBank/DDBJ databases">
        <title>Wenyingzhuangia sp. chi5 genome sequencing and assembly.</title>
        <authorList>
            <person name="Park S."/>
        </authorList>
    </citation>
    <scope>NUCLEOTIDE SEQUENCE</scope>
    <source>
        <strain evidence="2">Chi5</strain>
    </source>
</reference>
<keyword evidence="1" id="KW-0472">Membrane</keyword>
<keyword evidence="1" id="KW-1133">Transmembrane helix</keyword>